<name>A0A0D3KSM9_EMIH1</name>
<dbReference type="GeneID" id="17284034"/>
<keyword evidence="2" id="KW-1185">Reference proteome</keyword>
<evidence type="ECO:0000313" key="1">
    <source>
        <dbReference type="EnsemblProtists" id="EOD38764"/>
    </source>
</evidence>
<dbReference type="AlphaFoldDB" id="A0A0D3KSM9"/>
<organism evidence="1 2">
    <name type="scientific">Emiliania huxleyi (strain CCMP1516)</name>
    <dbReference type="NCBI Taxonomy" id="280463"/>
    <lineage>
        <taxon>Eukaryota</taxon>
        <taxon>Haptista</taxon>
        <taxon>Haptophyta</taxon>
        <taxon>Prymnesiophyceae</taxon>
        <taxon>Isochrysidales</taxon>
        <taxon>Noelaerhabdaceae</taxon>
        <taxon>Emiliania</taxon>
    </lineage>
</organism>
<dbReference type="KEGG" id="ehx:EMIHUDRAFT_440019"/>
<dbReference type="Proteomes" id="UP000013827">
    <property type="component" value="Unassembled WGS sequence"/>
</dbReference>
<dbReference type="Pfam" id="PF13704">
    <property type="entry name" value="Glyco_tranf_2_4"/>
    <property type="match status" value="1"/>
</dbReference>
<evidence type="ECO:0000313" key="2">
    <source>
        <dbReference type="Proteomes" id="UP000013827"/>
    </source>
</evidence>
<dbReference type="HOGENOM" id="CLU_779448_0_0_1"/>
<protein>
    <recommendedName>
        <fullName evidence="3">Glycosyltransferase family 92 protein</fullName>
    </recommendedName>
</protein>
<dbReference type="PaxDb" id="2903-EOD38764"/>
<reference evidence="2" key="1">
    <citation type="journal article" date="2013" name="Nature">
        <title>Pan genome of the phytoplankton Emiliania underpins its global distribution.</title>
        <authorList>
            <person name="Read B.A."/>
            <person name="Kegel J."/>
            <person name="Klute M.J."/>
            <person name="Kuo A."/>
            <person name="Lefebvre S.C."/>
            <person name="Maumus F."/>
            <person name="Mayer C."/>
            <person name="Miller J."/>
            <person name="Monier A."/>
            <person name="Salamov A."/>
            <person name="Young J."/>
            <person name="Aguilar M."/>
            <person name="Claverie J.M."/>
            <person name="Frickenhaus S."/>
            <person name="Gonzalez K."/>
            <person name="Herman E.K."/>
            <person name="Lin Y.C."/>
            <person name="Napier J."/>
            <person name="Ogata H."/>
            <person name="Sarno A.F."/>
            <person name="Shmutz J."/>
            <person name="Schroeder D."/>
            <person name="de Vargas C."/>
            <person name="Verret F."/>
            <person name="von Dassow P."/>
            <person name="Valentin K."/>
            <person name="Van de Peer Y."/>
            <person name="Wheeler G."/>
            <person name="Dacks J.B."/>
            <person name="Delwiche C.F."/>
            <person name="Dyhrman S.T."/>
            <person name="Glockner G."/>
            <person name="John U."/>
            <person name="Richards T."/>
            <person name="Worden A.Z."/>
            <person name="Zhang X."/>
            <person name="Grigoriev I.V."/>
            <person name="Allen A.E."/>
            <person name="Bidle K."/>
            <person name="Borodovsky M."/>
            <person name="Bowler C."/>
            <person name="Brownlee C."/>
            <person name="Cock J.M."/>
            <person name="Elias M."/>
            <person name="Gladyshev V.N."/>
            <person name="Groth M."/>
            <person name="Guda C."/>
            <person name="Hadaegh A."/>
            <person name="Iglesias-Rodriguez M.D."/>
            <person name="Jenkins J."/>
            <person name="Jones B.M."/>
            <person name="Lawson T."/>
            <person name="Leese F."/>
            <person name="Lindquist E."/>
            <person name="Lobanov A."/>
            <person name="Lomsadze A."/>
            <person name="Malik S.B."/>
            <person name="Marsh M.E."/>
            <person name="Mackinder L."/>
            <person name="Mock T."/>
            <person name="Mueller-Roeber B."/>
            <person name="Pagarete A."/>
            <person name="Parker M."/>
            <person name="Probert I."/>
            <person name="Quesneville H."/>
            <person name="Raines C."/>
            <person name="Rensing S.A."/>
            <person name="Riano-Pachon D.M."/>
            <person name="Richier S."/>
            <person name="Rokitta S."/>
            <person name="Shiraiwa Y."/>
            <person name="Soanes D.M."/>
            <person name="van der Giezen M."/>
            <person name="Wahlund T.M."/>
            <person name="Williams B."/>
            <person name="Wilson W."/>
            <person name="Wolfe G."/>
            <person name="Wurch L.L."/>
        </authorList>
    </citation>
    <scope>NUCLEOTIDE SEQUENCE</scope>
</reference>
<dbReference type="EnsemblProtists" id="EOD38764">
    <property type="protein sequence ID" value="EOD38764"/>
    <property type="gene ID" value="EMIHUDRAFT_440019"/>
</dbReference>
<dbReference type="RefSeq" id="XP_005791193.1">
    <property type="nucleotide sequence ID" value="XM_005791136.1"/>
</dbReference>
<accession>A0A0D3KSM9</accession>
<evidence type="ECO:0008006" key="3">
    <source>
        <dbReference type="Google" id="ProtNLM"/>
    </source>
</evidence>
<reference evidence="1" key="2">
    <citation type="submission" date="2024-10" db="UniProtKB">
        <authorList>
            <consortium name="EnsemblProtists"/>
        </authorList>
    </citation>
    <scope>IDENTIFICATION</scope>
</reference>
<proteinExistence type="predicted"/>
<sequence>MCMEPSSPPTHARRVKRPTTAAPSFAIATVTRNPHRFGAWLDYYRRLGAAHVFLAVEQSPDVVAYCEAHAAGFVTLSVASEQSNPYFTLIDRQEAHVNAALAGCAVHGVDWLFHVDDDELLHFCEPWEEVVRRVPRDADCLVLTNVEAVPDHAGSDFTTISRFFLDDDLFLCYVNGKAGGRVGSTAASGSHRFTGVEWLVPLESAMLMHFESCPYGRWRDKFMHYASLQRKMSDIPFRFYVDSILACRRVVAERRERERRNERSAAGLRSSRRTGVARKMRLGSGEAALRGFWRRRKLLHYTAHPGAIVTVRHLALRDPAPGRVETRGGRGGRAAPAAALLCHWGERRKEGLNLDT</sequence>